<keyword evidence="9" id="KW-1185">Reference proteome</keyword>
<dbReference type="AlphaFoldDB" id="A7SXR4"/>
<evidence type="ECO:0000256" key="1">
    <source>
        <dbReference type="ARBA" id="ARBA00004141"/>
    </source>
</evidence>
<evidence type="ECO:0000313" key="9">
    <source>
        <dbReference type="Proteomes" id="UP000001593"/>
    </source>
</evidence>
<dbReference type="InParanoid" id="A7SXR4"/>
<comment type="subcellular location">
    <subcellularLocation>
        <location evidence="1">Membrane</location>
        <topology evidence="1">Multi-pass membrane protein</topology>
    </subcellularLocation>
</comment>
<evidence type="ECO:0000256" key="2">
    <source>
        <dbReference type="ARBA" id="ARBA00007200"/>
    </source>
</evidence>
<feature type="non-terminal residue" evidence="8">
    <location>
        <position position="1"/>
    </location>
</feature>
<dbReference type="InterPro" id="IPR046791">
    <property type="entry name" value="Polycystin_dom"/>
</dbReference>
<dbReference type="Proteomes" id="UP000001593">
    <property type="component" value="Unassembled WGS sequence"/>
</dbReference>
<dbReference type="STRING" id="45351.A7SXR4"/>
<dbReference type="PhylomeDB" id="A7SXR4"/>
<feature type="domain" description="Polycystin" evidence="7">
    <location>
        <begin position="1"/>
        <end position="133"/>
    </location>
</feature>
<accession>A7SXR4</accession>
<evidence type="ECO:0000256" key="3">
    <source>
        <dbReference type="ARBA" id="ARBA00022692"/>
    </source>
</evidence>
<sequence>DSCEVPKDMRALISTCHDEFSSKEQDKTPLSLPRWKPVPPNTAYHNLSRLCPRPWRYNTAEQLGFHDSWGFFHMYDGGGYVADLGYNNETKSSVVFSLRLNHWMDRRTRVVLLEFAMFNPATNYLSVVTYYYE</sequence>
<name>A7SXR4_NEMVE</name>
<keyword evidence="3 6" id="KW-0812">Transmembrane</keyword>
<dbReference type="HOGENOM" id="CLU_137115_0_0_1"/>
<evidence type="ECO:0000313" key="8">
    <source>
        <dbReference type="EMBL" id="EDO31497.1"/>
    </source>
</evidence>
<dbReference type="PANTHER" id="PTHR10877">
    <property type="entry name" value="POLYCYSTIN FAMILY MEMBER"/>
    <property type="match status" value="1"/>
</dbReference>
<dbReference type="eggNOG" id="KOG3599">
    <property type="taxonomic scope" value="Eukaryota"/>
</dbReference>
<dbReference type="GO" id="GO:0016020">
    <property type="term" value="C:membrane"/>
    <property type="evidence" value="ECO:0007669"/>
    <property type="project" value="UniProtKB-SubCell"/>
</dbReference>
<keyword evidence="5 6" id="KW-0472">Membrane</keyword>
<comment type="similarity">
    <text evidence="2">Belongs to the polycystin family.</text>
</comment>
<evidence type="ECO:0000256" key="5">
    <source>
        <dbReference type="ARBA" id="ARBA00023136"/>
    </source>
</evidence>
<evidence type="ECO:0000256" key="4">
    <source>
        <dbReference type="ARBA" id="ARBA00022989"/>
    </source>
</evidence>
<dbReference type="Pfam" id="PF20519">
    <property type="entry name" value="Polycystin_dom"/>
    <property type="match status" value="1"/>
</dbReference>
<feature type="non-terminal residue" evidence="8">
    <location>
        <position position="133"/>
    </location>
</feature>
<dbReference type="EMBL" id="DS469895">
    <property type="protein sequence ID" value="EDO31497.1"/>
    <property type="molecule type" value="Genomic_DNA"/>
</dbReference>
<organism evidence="8 9">
    <name type="scientific">Nematostella vectensis</name>
    <name type="common">Starlet sea anemone</name>
    <dbReference type="NCBI Taxonomy" id="45351"/>
    <lineage>
        <taxon>Eukaryota</taxon>
        <taxon>Metazoa</taxon>
        <taxon>Cnidaria</taxon>
        <taxon>Anthozoa</taxon>
        <taxon>Hexacorallia</taxon>
        <taxon>Actiniaria</taxon>
        <taxon>Edwardsiidae</taxon>
        <taxon>Nematostella</taxon>
    </lineage>
</organism>
<evidence type="ECO:0000259" key="7">
    <source>
        <dbReference type="Pfam" id="PF20519"/>
    </source>
</evidence>
<reference evidence="8 9" key="1">
    <citation type="journal article" date="2007" name="Science">
        <title>Sea anemone genome reveals ancestral eumetazoan gene repertoire and genomic organization.</title>
        <authorList>
            <person name="Putnam N.H."/>
            <person name="Srivastava M."/>
            <person name="Hellsten U."/>
            <person name="Dirks B."/>
            <person name="Chapman J."/>
            <person name="Salamov A."/>
            <person name="Terry A."/>
            <person name="Shapiro H."/>
            <person name="Lindquist E."/>
            <person name="Kapitonov V.V."/>
            <person name="Jurka J."/>
            <person name="Genikhovich G."/>
            <person name="Grigoriev I.V."/>
            <person name="Lucas S.M."/>
            <person name="Steele R.E."/>
            <person name="Finnerty J.R."/>
            <person name="Technau U."/>
            <person name="Martindale M.Q."/>
            <person name="Rokhsar D.S."/>
        </authorList>
    </citation>
    <scope>NUCLEOTIDE SEQUENCE [LARGE SCALE GENOMIC DNA]</scope>
    <source>
        <strain evidence="9">CH2 X CH6</strain>
    </source>
</reference>
<protein>
    <recommendedName>
        <fullName evidence="7">Polycystin domain-containing protein</fullName>
    </recommendedName>
</protein>
<evidence type="ECO:0000256" key="6">
    <source>
        <dbReference type="SAM" id="Phobius"/>
    </source>
</evidence>
<proteinExistence type="inferred from homology"/>
<dbReference type="PANTHER" id="PTHR10877:SF150">
    <property type="entry name" value="REJ DOMAIN-CONTAINING PROTEIN"/>
    <property type="match status" value="1"/>
</dbReference>
<dbReference type="InterPro" id="IPR051223">
    <property type="entry name" value="Polycystin"/>
</dbReference>
<feature type="transmembrane region" description="Helical" evidence="6">
    <location>
        <begin position="110"/>
        <end position="132"/>
    </location>
</feature>
<keyword evidence="4 6" id="KW-1133">Transmembrane helix</keyword>
<gene>
    <name evidence="8" type="ORF">NEMVEDRAFT_v1g5341</name>
</gene>